<keyword evidence="5" id="KW-0762">Sugar transport</keyword>
<feature type="transmembrane region" description="Helical" evidence="15">
    <location>
        <begin position="43"/>
        <end position="63"/>
    </location>
</feature>
<keyword evidence="6 15" id="KW-0812">Transmembrane</keyword>
<evidence type="ECO:0000256" key="7">
    <source>
        <dbReference type="ARBA" id="ARBA00022729"/>
    </source>
</evidence>
<evidence type="ECO:0000256" key="6">
    <source>
        <dbReference type="ARBA" id="ARBA00022692"/>
    </source>
</evidence>
<accession>A0A2Z4G8A9</accession>
<sequence>MSSKNQKSSVILQEFNTNKDPKVVYSLFKRLSMNLSKVRNSDLISKVLIGIILLTFFSSSGWAQTYPGYPQNIPTNGTVIPGYPQQGIPTGQVPNKTGTQTADDGFRTNGLTDEAAEAMTHEDSVALVMEEREMEDIAVETLRRKIFGYKLFNLQNFDPNAVHNIPTPNNYVLGANDELIIDIYGYLQEHQEVVVNTDGYITLNRAGLIKVAGQTIEDATVNIKNALSKIYPSLRNGDMKLKISLGDVRSIKVSITGEAVAPGTYTMSSLSTVSSALYRSGGPNEIGSFRQIKVIRNNSTVATLDLYDVLMKGFSKDDILLKDQDVILIGPYINRVIVGGNTKRKGYFELLPNETLSDAISYAGGFGTQSYTHRLKIYRNTSKEKEIVDVLSQNYPSFTMANGDSLFVNEVLERFSNLVSIEGAVYRPGEYSLNSNPTLNSLIESSDGLMDDALMGRISLVRTNADLSTENLSVNYKDILSGTAPDVPLKREDLIIVPSIFDLTEVAFVRIQGAINNEDAEEGVELPYAKNLTLEDVIVRVGGLTEAASLSRIEIVRRKRNVDITKVNAQISDIIRLDVTPDLEVVSGKENLVLHPFDEIFVRSSPNYEEQTYVKIEGEVFYPSTYGIASKDEKISDLIKRAGGLTLQAYSPGATLVRTVQLSALELAQKRKTLDGLTTSATETQVIEIDEIEETREESIDIDLAAILRSPGTVGDLTLQDGDLIKVPKLLETIRIQGEVLYPTTVKFMKGSAFKNYISGAGGFTKRSMRRKSYVLYPNGSVDRTRKFLVFNIYPKIEPGSEIIVPQKAQNNADQLAGFANILGTLSATLGTIFSIYGFISLGK</sequence>
<evidence type="ECO:0000256" key="14">
    <source>
        <dbReference type="ARBA" id="ARBA00023288"/>
    </source>
</evidence>
<evidence type="ECO:0000256" key="11">
    <source>
        <dbReference type="ARBA" id="ARBA00023136"/>
    </source>
</evidence>
<gene>
    <name evidence="19" type="ORF">DJ013_03805</name>
</gene>
<dbReference type="Proteomes" id="UP000249873">
    <property type="component" value="Chromosome"/>
</dbReference>
<protein>
    <recommendedName>
        <fullName evidence="21">Capsule biosynthesis protein</fullName>
    </recommendedName>
</protein>
<dbReference type="OrthoDB" id="9808948at2"/>
<feature type="domain" description="Soluble ligand binding" evidence="17">
    <location>
        <begin position="336"/>
        <end position="380"/>
    </location>
</feature>
<evidence type="ECO:0000256" key="13">
    <source>
        <dbReference type="ARBA" id="ARBA00023237"/>
    </source>
</evidence>
<evidence type="ECO:0000256" key="2">
    <source>
        <dbReference type="ARBA" id="ARBA00009450"/>
    </source>
</evidence>
<dbReference type="Pfam" id="PF02563">
    <property type="entry name" value="Poly_export"/>
    <property type="match status" value="1"/>
</dbReference>
<dbReference type="GO" id="GO:0015288">
    <property type="term" value="F:porin activity"/>
    <property type="evidence" value="ECO:0007669"/>
    <property type="project" value="UniProtKB-KW"/>
</dbReference>
<dbReference type="PANTHER" id="PTHR33619:SF3">
    <property type="entry name" value="POLYSACCHARIDE EXPORT PROTEIN GFCE-RELATED"/>
    <property type="match status" value="1"/>
</dbReference>
<dbReference type="PANTHER" id="PTHR33619">
    <property type="entry name" value="POLYSACCHARIDE EXPORT PROTEIN GFCE-RELATED"/>
    <property type="match status" value="1"/>
</dbReference>
<keyword evidence="15" id="KW-1133">Transmembrane helix</keyword>
<dbReference type="KEGG" id="als:DJ013_03805"/>
<dbReference type="Pfam" id="PF22461">
    <property type="entry name" value="SLBB_2"/>
    <property type="match status" value="1"/>
</dbReference>
<dbReference type="InterPro" id="IPR054765">
    <property type="entry name" value="SLBB_dom"/>
</dbReference>
<name>A0A2Z4G8A9_9BACT</name>
<keyword evidence="3" id="KW-0813">Transport</keyword>
<evidence type="ECO:0000313" key="20">
    <source>
        <dbReference type="Proteomes" id="UP000249873"/>
    </source>
</evidence>
<feature type="domain" description="Soluble ligand binding" evidence="17">
    <location>
        <begin position="527"/>
        <end position="562"/>
    </location>
</feature>
<dbReference type="GO" id="GO:0015159">
    <property type="term" value="F:polysaccharide transmembrane transporter activity"/>
    <property type="evidence" value="ECO:0007669"/>
    <property type="project" value="InterPro"/>
</dbReference>
<evidence type="ECO:0000256" key="15">
    <source>
        <dbReference type="SAM" id="Phobius"/>
    </source>
</evidence>
<keyword evidence="8" id="KW-0625">Polysaccharide transport</keyword>
<evidence type="ECO:0000256" key="9">
    <source>
        <dbReference type="ARBA" id="ARBA00023065"/>
    </source>
</evidence>
<keyword evidence="7" id="KW-0732">Signal</keyword>
<organism evidence="19 20">
    <name type="scientific">Arcticibacterium luteifluviistationis</name>
    <dbReference type="NCBI Taxonomy" id="1784714"/>
    <lineage>
        <taxon>Bacteria</taxon>
        <taxon>Pseudomonadati</taxon>
        <taxon>Bacteroidota</taxon>
        <taxon>Cytophagia</taxon>
        <taxon>Cytophagales</taxon>
        <taxon>Leadbetterellaceae</taxon>
        <taxon>Arcticibacterium</taxon>
    </lineage>
</organism>
<feature type="domain" description="SLBB" evidence="18">
    <location>
        <begin position="252"/>
        <end position="328"/>
    </location>
</feature>
<dbReference type="GO" id="GO:0006811">
    <property type="term" value="P:monoatomic ion transport"/>
    <property type="evidence" value="ECO:0007669"/>
    <property type="project" value="UniProtKB-KW"/>
</dbReference>
<comment type="subcellular location">
    <subcellularLocation>
        <location evidence="1">Cell outer membrane</location>
        <topology evidence="1">Multi-pass membrane protein</topology>
    </subcellularLocation>
</comment>
<evidence type="ECO:0000259" key="16">
    <source>
        <dbReference type="Pfam" id="PF02563"/>
    </source>
</evidence>
<evidence type="ECO:0000256" key="10">
    <source>
        <dbReference type="ARBA" id="ARBA00023114"/>
    </source>
</evidence>
<evidence type="ECO:0000313" key="19">
    <source>
        <dbReference type="EMBL" id="AWV97340.1"/>
    </source>
</evidence>
<comment type="similarity">
    <text evidence="2">Belongs to the BexD/CtrA/VexA family.</text>
</comment>
<reference evidence="19 20" key="1">
    <citation type="submission" date="2018-05" db="EMBL/GenBank/DDBJ databases">
        <title>Complete genome sequence of Arcticibacterium luteifluviistationis SM1504T, a cytophagaceae bacterium isolated from Arctic surface seawater.</title>
        <authorList>
            <person name="Li Y."/>
            <person name="Qin Q.-L."/>
        </authorList>
    </citation>
    <scope>NUCLEOTIDE SEQUENCE [LARGE SCALE GENOMIC DNA]</scope>
    <source>
        <strain evidence="19 20">SM1504</strain>
    </source>
</reference>
<keyword evidence="4" id="KW-1134">Transmembrane beta strand</keyword>
<evidence type="ECO:0000259" key="17">
    <source>
        <dbReference type="Pfam" id="PF10531"/>
    </source>
</evidence>
<dbReference type="Gene3D" id="3.10.560.10">
    <property type="entry name" value="Outer membrane lipoprotein wza domain like"/>
    <property type="match status" value="6"/>
</dbReference>
<dbReference type="Pfam" id="PF10531">
    <property type="entry name" value="SLBB"/>
    <property type="match status" value="3"/>
</dbReference>
<keyword evidence="11 15" id="KW-0472">Membrane</keyword>
<dbReference type="GO" id="GO:0009279">
    <property type="term" value="C:cell outer membrane"/>
    <property type="evidence" value="ECO:0007669"/>
    <property type="project" value="UniProtKB-SubCell"/>
</dbReference>
<keyword evidence="13" id="KW-0998">Cell outer membrane</keyword>
<dbReference type="InterPro" id="IPR003715">
    <property type="entry name" value="Poly_export_N"/>
</dbReference>
<evidence type="ECO:0000256" key="8">
    <source>
        <dbReference type="ARBA" id="ARBA00023047"/>
    </source>
</evidence>
<dbReference type="AlphaFoldDB" id="A0A2Z4G8A9"/>
<evidence type="ECO:0000259" key="18">
    <source>
        <dbReference type="Pfam" id="PF22461"/>
    </source>
</evidence>
<feature type="transmembrane region" description="Helical" evidence="15">
    <location>
        <begin position="816"/>
        <end position="840"/>
    </location>
</feature>
<keyword evidence="10" id="KW-0626">Porin</keyword>
<keyword evidence="12" id="KW-0564">Palmitate</keyword>
<dbReference type="InterPro" id="IPR019554">
    <property type="entry name" value="Soluble_ligand-bd"/>
</dbReference>
<evidence type="ECO:0000256" key="1">
    <source>
        <dbReference type="ARBA" id="ARBA00004571"/>
    </source>
</evidence>
<feature type="domain" description="Soluble ligand binding" evidence="17">
    <location>
        <begin position="734"/>
        <end position="772"/>
    </location>
</feature>
<dbReference type="EMBL" id="CP029480">
    <property type="protein sequence ID" value="AWV97340.1"/>
    <property type="molecule type" value="Genomic_DNA"/>
</dbReference>
<keyword evidence="9" id="KW-0406">Ion transport</keyword>
<evidence type="ECO:0000256" key="3">
    <source>
        <dbReference type="ARBA" id="ARBA00022448"/>
    </source>
</evidence>
<dbReference type="GO" id="GO:0046930">
    <property type="term" value="C:pore complex"/>
    <property type="evidence" value="ECO:0007669"/>
    <property type="project" value="UniProtKB-KW"/>
</dbReference>
<keyword evidence="20" id="KW-1185">Reference proteome</keyword>
<evidence type="ECO:0000256" key="12">
    <source>
        <dbReference type="ARBA" id="ARBA00023139"/>
    </source>
</evidence>
<proteinExistence type="inferred from homology"/>
<keyword evidence="14" id="KW-0449">Lipoprotein</keyword>
<dbReference type="InterPro" id="IPR049712">
    <property type="entry name" value="Poly_export"/>
</dbReference>
<dbReference type="Gene3D" id="3.30.1950.10">
    <property type="entry name" value="wza like domain"/>
    <property type="match status" value="1"/>
</dbReference>
<evidence type="ECO:0000256" key="5">
    <source>
        <dbReference type="ARBA" id="ARBA00022597"/>
    </source>
</evidence>
<evidence type="ECO:0008006" key="21">
    <source>
        <dbReference type="Google" id="ProtNLM"/>
    </source>
</evidence>
<feature type="domain" description="Polysaccharide export protein N-terminal" evidence="16">
    <location>
        <begin position="166"/>
        <end position="231"/>
    </location>
</feature>
<evidence type="ECO:0000256" key="4">
    <source>
        <dbReference type="ARBA" id="ARBA00022452"/>
    </source>
</evidence>